<dbReference type="Pfam" id="PF04325">
    <property type="entry name" value="DUF465"/>
    <property type="match status" value="1"/>
</dbReference>
<evidence type="ECO:0000313" key="2">
    <source>
        <dbReference type="EMBL" id="TDP85053.1"/>
    </source>
</evidence>
<evidence type="ECO:0000256" key="1">
    <source>
        <dbReference type="SAM" id="Coils"/>
    </source>
</evidence>
<dbReference type="EMBL" id="SNXY01000007">
    <property type="protein sequence ID" value="TDP85053.1"/>
    <property type="molecule type" value="Genomic_DNA"/>
</dbReference>
<reference evidence="2 3" key="1">
    <citation type="submission" date="2019-03" db="EMBL/GenBank/DDBJ databases">
        <title>Genomic Encyclopedia of Type Strains, Phase IV (KMG-IV): sequencing the most valuable type-strain genomes for metagenomic binning, comparative biology and taxonomic classification.</title>
        <authorList>
            <person name="Goeker M."/>
        </authorList>
    </citation>
    <scope>NUCLEOTIDE SEQUENCE [LARGE SCALE GENOMIC DNA]</scope>
    <source>
        <strain evidence="2 3">DSM 102969</strain>
    </source>
</reference>
<evidence type="ECO:0008006" key="4">
    <source>
        <dbReference type="Google" id="ProtNLM"/>
    </source>
</evidence>
<name>A0A4R6RFH1_9HYPH</name>
<keyword evidence="1" id="KW-0175">Coiled coil</keyword>
<dbReference type="InterPro" id="IPR007420">
    <property type="entry name" value="DUF465"/>
</dbReference>
<dbReference type="InterPro" id="IPR038444">
    <property type="entry name" value="DUF465_sf"/>
</dbReference>
<evidence type="ECO:0000313" key="3">
    <source>
        <dbReference type="Proteomes" id="UP000294547"/>
    </source>
</evidence>
<sequence>MTEHEEQQVRIELARLRQEHRDLDAAIAAMVALGSGDTIQIQRLKKRKLVLKDRIQFLEDQIVPDIIA</sequence>
<gene>
    <name evidence="2" type="ORF">EDD54_1898</name>
</gene>
<proteinExistence type="predicted"/>
<protein>
    <recommendedName>
        <fullName evidence="4">DUF465 domain-containing protein</fullName>
    </recommendedName>
</protein>
<accession>A0A4R6RFH1</accession>
<feature type="coiled-coil region" evidence="1">
    <location>
        <begin position="6"/>
        <end position="61"/>
    </location>
</feature>
<dbReference type="OrthoDB" id="7869924at2"/>
<comment type="caution">
    <text evidence="2">The sequence shown here is derived from an EMBL/GenBank/DDBJ whole genome shotgun (WGS) entry which is preliminary data.</text>
</comment>
<dbReference type="RefSeq" id="WP_126540931.1">
    <property type="nucleotide sequence ID" value="NZ_BSPM01000004.1"/>
</dbReference>
<dbReference type="Proteomes" id="UP000294547">
    <property type="component" value="Unassembled WGS sequence"/>
</dbReference>
<organism evidence="2 3">
    <name type="scientific">Oharaeibacter diazotrophicus</name>
    <dbReference type="NCBI Taxonomy" id="1920512"/>
    <lineage>
        <taxon>Bacteria</taxon>
        <taxon>Pseudomonadati</taxon>
        <taxon>Pseudomonadota</taxon>
        <taxon>Alphaproteobacteria</taxon>
        <taxon>Hyphomicrobiales</taxon>
        <taxon>Pleomorphomonadaceae</taxon>
        <taxon>Oharaeibacter</taxon>
    </lineage>
</organism>
<dbReference type="AlphaFoldDB" id="A0A4R6RFH1"/>
<dbReference type="Gene3D" id="6.10.280.50">
    <property type="match status" value="1"/>
</dbReference>
<keyword evidence="3" id="KW-1185">Reference proteome</keyword>